<gene>
    <name evidence="5" type="ordered locus">A2cp1_0283</name>
</gene>
<evidence type="ECO:0000256" key="3">
    <source>
        <dbReference type="SAM" id="MobiDB-lite"/>
    </source>
</evidence>
<feature type="region of interest" description="Disordered" evidence="3">
    <location>
        <begin position="93"/>
        <end position="177"/>
    </location>
</feature>
<evidence type="ECO:0000313" key="6">
    <source>
        <dbReference type="Proteomes" id="UP000007089"/>
    </source>
</evidence>
<keyword evidence="6" id="KW-1185">Reference proteome</keyword>
<dbReference type="PANTHER" id="PTHR40065:SF3">
    <property type="entry name" value="RNA-BINDING PROTEIN YHBY"/>
    <property type="match status" value="1"/>
</dbReference>
<dbReference type="Pfam" id="PF01985">
    <property type="entry name" value="CRS1_YhbY"/>
    <property type="match status" value="1"/>
</dbReference>
<dbReference type="Proteomes" id="UP000007089">
    <property type="component" value="Chromosome"/>
</dbReference>
<name>B8J9T9_ANAD2</name>
<keyword evidence="1 2" id="KW-0694">RNA-binding</keyword>
<dbReference type="InterPro" id="IPR051925">
    <property type="entry name" value="RNA-binding_domain"/>
</dbReference>
<dbReference type="InterPro" id="IPR035920">
    <property type="entry name" value="YhbY-like_sf"/>
</dbReference>
<proteinExistence type="predicted"/>
<dbReference type="PROSITE" id="PS51295">
    <property type="entry name" value="CRM"/>
    <property type="match status" value="1"/>
</dbReference>
<evidence type="ECO:0000259" key="4">
    <source>
        <dbReference type="PROSITE" id="PS51295"/>
    </source>
</evidence>
<evidence type="ECO:0000256" key="1">
    <source>
        <dbReference type="ARBA" id="ARBA00022884"/>
    </source>
</evidence>
<dbReference type="SUPFAM" id="SSF75471">
    <property type="entry name" value="YhbY-like"/>
    <property type="match status" value="1"/>
</dbReference>
<dbReference type="KEGG" id="acp:A2cp1_0283"/>
<accession>B8J9T9</accession>
<dbReference type="PANTHER" id="PTHR40065">
    <property type="entry name" value="RNA-BINDING PROTEIN YHBY"/>
    <property type="match status" value="1"/>
</dbReference>
<sequence length="177" mass="19517">MPAPTNPKKRALMPSSPLRRALRAAGHHLSPVVQVGKEGLTEAVLRQLDEALLAHELVKMKVGTESPEDRLEIADRLLAEDVQVAQVLGRTVLAYRRHPERPRYEPAPAGARAERPEAKRAAAKGRRAPAKEKRAPARGQRAPARERRAPARGQRAPAKGQRPAGRRPAPRAKRTKR</sequence>
<reference evidence="5" key="1">
    <citation type="submission" date="2009-01" db="EMBL/GenBank/DDBJ databases">
        <title>Complete sequence of Anaeromyxobacter dehalogenans 2CP-1.</title>
        <authorList>
            <consortium name="US DOE Joint Genome Institute"/>
            <person name="Lucas S."/>
            <person name="Copeland A."/>
            <person name="Lapidus A."/>
            <person name="Glavina del Rio T."/>
            <person name="Dalin E."/>
            <person name="Tice H."/>
            <person name="Bruce D."/>
            <person name="Goodwin L."/>
            <person name="Pitluck S."/>
            <person name="Saunders E."/>
            <person name="Brettin T."/>
            <person name="Detter J.C."/>
            <person name="Han C."/>
            <person name="Larimer F."/>
            <person name="Land M."/>
            <person name="Hauser L."/>
            <person name="Kyrpides N."/>
            <person name="Ovchinnikova G."/>
            <person name="Beliaev A.S."/>
            <person name="Richardson P."/>
        </authorList>
    </citation>
    <scope>NUCLEOTIDE SEQUENCE</scope>
    <source>
        <strain evidence="5">2CP-1</strain>
    </source>
</reference>
<feature type="compositionally biased region" description="Basic residues" evidence="3">
    <location>
        <begin position="164"/>
        <end position="177"/>
    </location>
</feature>
<evidence type="ECO:0000256" key="2">
    <source>
        <dbReference type="PROSITE-ProRule" id="PRU00626"/>
    </source>
</evidence>
<protein>
    <recommendedName>
        <fullName evidence="4">CRM domain-containing protein</fullName>
    </recommendedName>
</protein>
<dbReference type="GO" id="GO:0003723">
    <property type="term" value="F:RNA binding"/>
    <property type="evidence" value="ECO:0007669"/>
    <property type="project" value="UniProtKB-UniRule"/>
</dbReference>
<dbReference type="AlphaFoldDB" id="B8J9T9"/>
<organism evidence="5 6">
    <name type="scientific">Anaeromyxobacter dehalogenans (strain ATCC BAA-258 / DSM 21875 / 2CP-1)</name>
    <dbReference type="NCBI Taxonomy" id="455488"/>
    <lineage>
        <taxon>Bacteria</taxon>
        <taxon>Pseudomonadati</taxon>
        <taxon>Myxococcota</taxon>
        <taxon>Myxococcia</taxon>
        <taxon>Myxococcales</taxon>
        <taxon>Cystobacterineae</taxon>
        <taxon>Anaeromyxobacteraceae</taxon>
        <taxon>Anaeromyxobacter</taxon>
    </lineage>
</organism>
<evidence type="ECO:0000313" key="5">
    <source>
        <dbReference type="EMBL" id="ACL63642.1"/>
    </source>
</evidence>
<dbReference type="InterPro" id="IPR001890">
    <property type="entry name" value="RNA-binding_CRM"/>
</dbReference>
<dbReference type="HOGENOM" id="CLU_1514852_0_0_7"/>
<feature type="domain" description="CRM" evidence="4">
    <location>
        <begin position="12"/>
        <end position="107"/>
    </location>
</feature>
<dbReference type="RefSeq" id="WP_012631702.1">
    <property type="nucleotide sequence ID" value="NC_011891.1"/>
</dbReference>
<dbReference type="Gene3D" id="3.30.110.60">
    <property type="entry name" value="YhbY-like"/>
    <property type="match status" value="1"/>
</dbReference>
<dbReference type="SMART" id="SM01103">
    <property type="entry name" value="CRS1_YhbY"/>
    <property type="match status" value="1"/>
</dbReference>
<feature type="compositionally biased region" description="Low complexity" evidence="3">
    <location>
        <begin position="151"/>
        <end position="163"/>
    </location>
</feature>
<dbReference type="EMBL" id="CP001359">
    <property type="protein sequence ID" value="ACL63642.1"/>
    <property type="molecule type" value="Genomic_DNA"/>
</dbReference>